<evidence type="ECO:0000256" key="8">
    <source>
        <dbReference type="PIRSR" id="PIRSR000524-50"/>
    </source>
</evidence>
<dbReference type="Gene3D" id="3.90.1150.10">
    <property type="entry name" value="Aspartate Aminotransferase, domain 1"/>
    <property type="match status" value="1"/>
</dbReference>
<dbReference type="InterPro" id="IPR015424">
    <property type="entry name" value="PyrdxlP-dep_Trfase"/>
</dbReference>
<keyword evidence="6 8" id="KW-0663">Pyridoxal phosphate</keyword>
<evidence type="ECO:0000313" key="11">
    <source>
        <dbReference type="Proteomes" id="UP000738359"/>
    </source>
</evidence>
<evidence type="ECO:0000259" key="9">
    <source>
        <dbReference type="Pfam" id="PF00266"/>
    </source>
</evidence>
<dbReference type="PANTHER" id="PTHR21152">
    <property type="entry name" value="AMINOTRANSFERASE CLASS V"/>
    <property type="match status" value="1"/>
</dbReference>
<dbReference type="GO" id="GO:0004760">
    <property type="term" value="F:L-serine-pyruvate transaminase activity"/>
    <property type="evidence" value="ECO:0007669"/>
    <property type="project" value="TreeGrafter"/>
</dbReference>
<dbReference type="PANTHER" id="PTHR21152:SF24">
    <property type="entry name" value="ALANINE--GLYOXYLATE AMINOTRANSFERASE 1"/>
    <property type="match status" value="1"/>
</dbReference>
<dbReference type="OrthoDB" id="24581at2759"/>
<dbReference type="InterPro" id="IPR015422">
    <property type="entry name" value="PyrdxlP-dep_Trfase_small"/>
</dbReference>
<dbReference type="GO" id="GO:0019265">
    <property type="term" value="P:glycine biosynthetic process, by transamination of glyoxylate"/>
    <property type="evidence" value="ECO:0007669"/>
    <property type="project" value="TreeGrafter"/>
</dbReference>
<dbReference type="InterPro" id="IPR015421">
    <property type="entry name" value="PyrdxlP-dep_Trfase_major"/>
</dbReference>
<sequence length="415" mass="45456">MEAPKASFVPGPTVVPRYLHERYASTFYGSGDLQPECMQTYRDCCASLEHLLSFQDEKRQGGSIVIMSGEGMVGLWGGLKSVIPWPFRYEHSETLPSDSEGAGSEGQQVLGAVPESEARYKVLCIGNGVYGCGMADMVKSLRYPNIEVQTVDSEWDRPVDVKRAIQSIEVWKPDLVTIVHCDTPTGALNTEAVNAIGKACSQSDALFYVDVVSSAGAVPVDISGWNIDIGLLGSQKAFSCEPSLAIVTVSAKAWKQIEKVAYTGYDALLPFKDIEKGNMFPYTPLWSGLDALNVQLKTIFGAKAQLAQSVYEKHEAVAKYCRERVQKMGLTLWWDQDGTRSLNSASVTAIRVPKSTTWEQLDMKLRKEGVLFGGSYGHTTNALFRIGHMGSQADLEGVTYALDVLEKVVRQEGLV</sequence>
<evidence type="ECO:0000256" key="4">
    <source>
        <dbReference type="ARBA" id="ARBA00022576"/>
    </source>
</evidence>
<dbReference type="GO" id="GO:0005777">
    <property type="term" value="C:peroxisome"/>
    <property type="evidence" value="ECO:0007669"/>
    <property type="project" value="TreeGrafter"/>
</dbReference>
<dbReference type="Proteomes" id="UP000738359">
    <property type="component" value="Unassembled WGS sequence"/>
</dbReference>
<evidence type="ECO:0000256" key="1">
    <source>
        <dbReference type="ARBA" id="ARBA00001933"/>
    </source>
</evidence>
<gene>
    <name evidence="10" type="ORF">BGZ70_001133</name>
</gene>
<evidence type="ECO:0000256" key="6">
    <source>
        <dbReference type="ARBA" id="ARBA00022898"/>
    </source>
</evidence>
<feature type="binding site" evidence="7">
    <location>
        <position position="385"/>
    </location>
    <ligand>
        <name>substrate</name>
    </ligand>
</feature>
<comment type="similarity">
    <text evidence="2">Belongs to the class-V pyridoxal-phosphate-dependent aminotransferase family.</text>
</comment>
<keyword evidence="11" id="KW-1185">Reference proteome</keyword>
<comment type="caution">
    <text evidence="10">The sequence shown here is derived from an EMBL/GenBank/DDBJ whole genome shotgun (WGS) entry which is preliminary data.</text>
</comment>
<evidence type="ECO:0000256" key="3">
    <source>
        <dbReference type="ARBA" id="ARBA00013049"/>
    </source>
</evidence>
<evidence type="ECO:0000313" key="10">
    <source>
        <dbReference type="EMBL" id="KAF9951059.1"/>
    </source>
</evidence>
<evidence type="ECO:0000256" key="5">
    <source>
        <dbReference type="ARBA" id="ARBA00022679"/>
    </source>
</evidence>
<dbReference type="InterPro" id="IPR000192">
    <property type="entry name" value="Aminotrans_V_dom"/>
</dbReference>
<accession>A0A9P6IZQ5</accession>
<dbReference type="Gene3D" id="3.40.640.10">
    <property type="entry name" value="Type I PLP-dependent aspartate aminotransferase-like (Major domain)"/>
    <property type="match status" value="1"/>
</dbReference>
<organism evidence="10 11">
    <name type="scientific">Mortierella alpina</name>
    <name type="common">Oleaginous fungus</name>
    <name type="synonym">Mortierella renispora</name>
    <dbReference type="NCBI Taxonomy" id="64518"/>
    <lineage>
        <taxon>Eukaryota</taxon>
        <taxon>Fungi</taxon>
        <taxon>Fungi incertae sedis</taxon>
        <taxon>Mucoromycota</taxon>
        <taxon>Mortierellomycotina</taxon>
        <taxon>Mortierellomycetes</taxon>
        <taxon>Mortierellales</taxon>
        <taxon>Mortierellaceae</taxon>
        <taxon>Mortierella</taxon>
    </lineage>
</organism>
<keyword evidence="4" id="KW-0032">Aminotransferase</keyword>
<dbReference type="PIRSF" id="PIRSF000524">
    <property type="entry name" value="SPT"/>
    <property type="match status" value="1"/>
</dbReference>
<dbReference type="Pfam" id="PF00266">
    <property type="entry name" value="Aminotran_5"/>
    <property type="match status" value="1"/>
</dbReference>
<feature type="domain" description="Aminotransferase class V" evidence="9">
    <location>
        <begin position="145"/>
        <end position="379"/>
    </location>
</feature>
<evidence type="ECO:0000256" key="2">
    <source>
        <dbReference type="ARBA" id="ARBA00009236"/>
    </source>
</evidence>
<dbReference type="EC" id="2.6.1.44" evidence="3"/>
<comment type="cofactor">
    <cofactor evidence="1 8">
        <name>pyridoxal 5'-phosphate</name>
        <dbReference type="ChEBI" id="CHEBI:597326"/>
    </cofactor>
</comment>
<evidence type="ECO:0000256" key="7">
    <source>
        <dbReference type="PIRSR" id="PIRSR000524-1"/>
    </source>
</evidence>
<name>A0A9P6IZQ5_MORAP</name>
<dbReference type="SUPFAM" id="SSF53383">
    <property type="entry name" value="PLP-dependent transferases"/>
    <property type="match status" value="1"/>
</dbReference>
<dbReference type="GO" id="GO:0008453">
    <property type="term" value="F:alanine-glyoxylate transaminase activity"/>
    <property type="evidence" value="ECO:0007669"/>
    <property type="project" value="UniProtKB-EC"/>
</dbReference>
<dbReference type="InterPro" id="IPR024169">
    <property type="entry name" value="SP_NH2Trfase/AEP_transaminase"/>
</dbReference>
<dbReference type="EMBL" id="JAAAHY010001239">
    <property type="protein sequence ID" value="KAF9951059.1"/>
    <property type="molecule type" value="Genomic_DNA"/>
</dbReference>
<reference evidence="10" key="1">
    <citation type="journal article" date="2020" name="Fungal Divers.">
        <title>Resolving the Mortierellaceae phylogeny through synthesis of multi-gene phylogenetics and phylogenomics.</title>
        <authorList>
            <person name="Vandepol N."/>
            <person name="Liber J."/>
            <person name="Desiro A."/>
            <person name="Na H."/>
            <person name="Kennedy M."/>
            <person name="Barry K."/>
            <person name="Grigoriev I.V."/>
            <person name="Miller A.N."/>
            <person name="O'Donnell K."/>
            <person name="Stajich J.E."/>
            <person name="Bonito G."/>
        </authorList>
    </citation>
    <scope>NUCLEOTIDE SEQUENCE</scope>
    <source>
        <strain evidence="10">CK1249</strain>
    </source>
</reference>
<proteinExistence type="inferred from homology"/>
<protein>
    <recommendedName>
        <fullName evidence="3">alanine--glyoxylate transaminase</fullName>
        <ecNumber evidence="3">2.6.1.44</ecNumber>
    </recommendedName>
</protein>
<dbReference type="AlphaFoldDB" id="A0A9P6IZQ5"/>
<keyword evidence="5" id="KW-0808">Transferase</keyword>
<feature type="modified residue" description="N6-(pyridoxal phosphate)lysine" evidence="8">
    <location>
        <position position="236"/>
    </location>
</feature>